<dbReference type="EMBL" id="JAHMHQ010000011">
    <property type="protein sequence ID" value="KAK1636066.1"/>
    <property type="molecule type" value="Genomic_DNA"/>
</dbReference>
<protein>
    <submittedName>
        <fullName evidence="2">Uncharacterized protein</fullName>
    </submittedName>
</protein>
<keyword evidence="1" id="KW-0472">Membrane</keyword>
<gene>
    <name evidence="2" type="ORF">BDP81DRAFT_428972</name>
</gene>
<dbReference type="Proteomes" id="UP001243989">
    <property type="component" value="Unassembled WGS sequence"/>
</dbReference>
<name>A0AAI9ZQN7_9PEZI</name>
<feature type="transmembrane region" description="Helical" evidence="1">
    <location>
        <begin position="33"/>
        <end position="51"/>
    </location>
</feature>
<keyword evidence="1" id="KW-0812">Transmembrane</keyword>
<evidence type="ECO:0000256" key="1">
    <source>
        <dbReference type="SAM" id="Phobius"/>
    </source>
</evidence>
<dbReference type="RefSeq" id="XP_060444673.1">
    <property type="nucleotide sequence ID" value="XM_060590475.1"/>
</dbReference>
<organism evidence="2 3">
    <name type="scientific">Colletotrichum phormii</name>
    <dbReference type="NCBI Taxonomy" id="359342"/>
    <lineage>
        <taxon>Eukaryota</taxon>
        <taxon>Fungi</taxon>
        <taxon>Dikarya</taxon>
        <taxon>Ascomycota</taxon>
        <taxon>Pezizomycotina</taxon>
        <taxon>Sordariomycetes</taxon>
        <taxon>Hypocreomycetidae</taxon>
        <taxon>Glomerellales</taxon>
        <taxon>Glomerellaceae</taxon>
        <taxon>Colletotrichum</taxon>
        <taxon>Colletotrichum acutatum species complex</taxon>
    </lineage>
</organism>
<comment type="caution">
    <text evidence="2">The sequence shown here is derived from an EMBL/GenBank/DDBJ whole genome shotgun (WGS) entry which is preliminary data.</text>
</comment>
<keyword evidence="1" id="KW-1133">Transmembrane helix</keyword>
<proteinExistence type="predicted"/>
<evidence type="ECO:0000313" key="2">
    <source>
        <dbReference type="EMBL" id="KAK1636066.1"/>
    </source>
</evidence>
<keyword evidence="3" id="KW-1185">Reference proteome</keyword>
<reference evidence="2" key="1">
    <citation type="submission" date="2021-06" db="EMBL/GenBank/DDBJ databases">
        <title>Comparative genomics, transcriptomics and evolutionary studies reveal genomic signatures of adaptation to plant cell wall in hemibiotrophic fungi.</title>
        <authorList>
            <consortium name="DOE Joint Genome Institute"/>
            <person name="Baroncelli R."/>
            <person name="Diaz J.F."/>
            <person name="Benocci T."/>
            <person name="Peng M."/>
            <person name="Battaglia E."/>
            <person name="Haridas S."/>
            <person name="Andreopoulos W."/>
            <person name="Labutti K."/>
            <person name="Pangilinan J."/>
            <person name="Floch G.L."/>
            <person name="Makela M.R."/>
            <person name="Henrissat B."/>
            <person name="Grigoriev I.V."/>
            <person name="Crouch J.A."/>
            <person name="De Vries R.P."/>
            <person name="Sukno S.A."/>
            <person name="Thon M.R."/>
        </authorList>
    </citation>
    <scope>NUCLEOTIDE SEQUENCE</scope>
    <source>
        <strain evidence="2">CBS 102054</strain>
    </source>
</reference>
<dbReference type="AlphaFoldDB" id="A0AAI9ZQN7"/>
<evidence type="ECO:0000313" key="3">
    <source>
        <dbReference type="Proteomes" id="UP001243989"/>
    </source>
</evidence>
<sequence>MRIERSRGAVCLGCLDLCPRKHVRMLVGRGRSFAAVNRFGVMGFWNVWVLFDERFKVK</sequence>
<dbReference type="GeneID" id="85475337"/>
<accession>A0AAI9ZQN7</accession>